<comment type="caution">
    <text evidence="1">The sequence shown here is derived from an EMBL/GenBank/DDBJ whole genome shotgun (WGS) entry which is preliminary data.</text>
</comment>
<keyword evidence="2" id="KW-1185">Reference proteome</keyword>
<dbReference type="RefSeq" id="WP_216318638.1">
    <property type="nucleotide sequence ID" value="NZ_JAHKRT010000001.1"/>
</dbReference>
<gene>
    <name evidence="1" type="ORF">KOF26_01045</name>
</gene>
<protein>
    <submittedName>
        <fullName evidence="1">Group III truncated hemoglobin</fullName>
    </submittedName>
</protein>
<evidence type="ECO:0000313" key="2">
    <source>
        <dbReference type="Proteomes" id="UP000776276"/>
    </source>
</evidence>
<accession>A0ABS6BGR4</accession>
<name>A0ABS6BGR4_9SPHN</name>
<proteinExistence type="predicted"/>
<dbReference type="Proteomes" id="UP000776276">
    <property type="component" value="Unassembled WGS sequence"/>
</dbReference>
<dbReference type="EMBL" id="JAHKRT010000001">
    <property type="protein sequence ID" value="MBU3076435.1"/>
    <property type="molecule type" value="Genomic_DNA"/>
</dbReference>
<reference evidence="1 2" key="1">
    <citation type="submission" date="2021-06" db="EMBL/GenBank/DDBJ databases">
        <title>Sphingomonas sp. XMGL2, whole genome shotgun sequencing project.</title>
        <authorList>
            <person name="Zhao G."/>
            <person name="Shen L."/>
        </authorList>
    </citation>
    <scope>NUCLEOTIDE SEQUENCE [LARGE SCALE GENOMIC DNA]</scope>
    <source>
        <strain evidence="1 2">XMGL2</strain>
    </source>
</reference>
<organism evidence="1 2">
    <name type="scientific">Sphingomonas quercus</name>
    <dbReference type="NCBI Taxonomy" id="2842451"/>
    <lineage>
        <taxon>Bacteria</taxon>
        <taxon>Pseudomonadati</taxon>
        <taxon>Pseudomonadota</taxon>
        <taxon>Alphaproteobacteria</taxon>
        <taxon>Sphingomonadales</taxon>
        <taxon>Sphingomonadaceae</taxon>
        <taxon>Sphingomonas</taxon>
    </lineage>
</organism>
<dbReference type="CDD" id="cd08916">
    <property type="entry name" value="TrHb3_P"/>
    <property type="match status" value="1"/>
</dbReference>
<evidence type="ECO:0000313" key="1">
    <source>
        <dbReference type="EMBL" id="MBU3076435.1"/>
    </source>
</evidence>
<sequence>MSSGVTVDEAALGQLVNAFYARVRADAELGPVFDDAVGDWPQHLQTLTDFWSSVMLGTGRYNGRPVPAHLRHLDRLDPALFTRWLRLWAETTEALFAPDVAAALQDKAARIGESLQLALFFRMGAPPG</sequence>